<dbReference type="GO" id="GO:0006749">
    <property type="term" value="P:glutathione metabolic process"/>
    <property type="evidence" value="ECO:0007669"/>
    <property type="project" value="TreeGrafter"/>
</dbReference>
<proteinExistence type="predicted"/>
<keyword evidence="3" id="KW-1185">Reference proteome</keyword>
<dbReference type="GO" id="GO:0017168">
    <property type="term" value="F:5-oxoprolinase (ATP-hydrolyzing) activity"/>
    <property type="evidence" value="ECO:0007669"/>
    <property type="project" value="TreeGrafter"/>
</dbReference>
<dbReference type="OrthoDB" id="3643at2759"/>
<name>A0A167WU27_9AGAM</name>
<sequence>ISQDRANYQDAPTEGIRRVLGTVLNTTISCGEVLKTDELEYIRLSTTFATNALLERNGTKHALLITKGFRDLLLIGN</sequence>
<dbReference type="InterPro" id="IPR045079">
    <property type="entry name" value="Oxoprolinase-like"/>
</dbReference>
<dbReference type="PANTHER" id="PTHR11365">
    <property type="entry name" value="5-OXOPROLINASE RELATED"/>
    <property type="match status" value="1"/>
</dbReference>
<gene>
    <name evidence="2" type="ORF">FIBSPDRAFT_764397</name>
</gene>
<dbReference type="EMBL" id="KV417786">
    <property type="protein sequence ID" value="KZP06476.1"/>
    <property type="molecule type" value="Genomic_DNA"/>
</dbReference>
<protein>
    <submittedName>
        <fullName evidence="2">Hydantoinaseoxoprolinase</fullName>
    </submittedName>
</protein>
<dbReference type="STRING" id="436010.A0A167WU27"/>
<reference evidence="2 3" key="1">
    <citation type="journal article" date="2016" name="Mol. Biol. Evol.">
        <title>Comparative Genomics of Early-Diverging Mushroom-Forming Fungi Provides Insights into the Origins of Lignocellulose Decay Capabilities.</title>
        <authorList>
            <person name="Nagy L.G."/>
            <person name="Riley R."/>
            <person name="Tritt A."/>
            <person name="Adam C."/>
            <person name="Daum C."/>
            <person name="Floudas D."/>
            <person name="Sun H."/>
            <person name="Yadav J.S."/>
            <person name="Pangilinan J."/>
            <person name="Larsson K.H."/>
            <person name="Matsuura K."/>
            <person name="Barry K."/>
            <person name="Labutti K."/>
            <person name="Kuo R."/>
            <person name="Ohm R.A."/>
            <person name="Bhattacharya S.S."/>
            <person name="Shirouzu T."/>
            <person name="Yoshinaga Y."/>
            <person name="Martin F.M."/>
            <person name="Grigoriev I.V."/>
            <person name="Hibbett D.S."/>
        </authorList>
    </citation>
    <scope>NUCLEOTIDE SEQUENCE [LARGE SCALE GENOMIC DNA]</scope>
    <source>
        <strain evidence="2 3">CBS 109695</strain>
    </source>
</reference>
<dbReference type="InterPro" id="IPR008040">
    <property type="entry name" value="Hydant_A_N"/>
</dbReference>
<evidence type="ECO:0000313" key="2">
    <source>
        <dbReference type="EMBL" id="KZP06476.1"/>
    </source>
</evidence>
<accession>A0A167WU27</accession>
<feature type="domain" description="Hydantoinase/oxoprolinase N-terminal" evidence="1">
    <location>
        <begin position="9"/>
        <end position="77"/>
    </location>
</feature>
<feature type="non-terminal residue" evidence="2">
    <location>
        <position position="1"/>
    </location>
</feature>
<dbReference type="AlphaFoldDB" id="A0A167WU27"/>
<dbReference type="Proteomes" id="UP000076532">
    <property type="component" value="Unassembled WGS sequence"/>
</dbReference>
<dbReference type="GO" id="GO:0005829">
    <property type="term" value="C:cytosol"/>
    <property type="evidence" value="ECO:0007669"/>
    <property type="project" value="TreeGrafter"/>
</dbReference>
<dbReference type="Pfam" id="PF05378">
    <property type="entry name" value="Hydant_A_N"/>
    <property type="match status" value="1"/>
</dbReference>
<evidence type="ECO:0000313" key="3">
    <source>
        <dbReference type="Proteomes" id="UP000076532"/>
    </source>
</evidence>
<organism evidence="2 3">
    <name type="scientific">Athelia psychrophila</name>
    <dbReference type="NCBI Taxonomy" id="1759441"/>
    <lineage>
        <taxon>Eukaryota</taxon>
        <taxon>Fungi</taxon>
        <taxon>Dikarya</taxon>
        <taxon>Basidiomycota</taxon>
        <taxon>Agaricomycotina</taxon>
        <taxon>Agaricomycetes</taxon>
        <taxon>Agaricomycetidae</taxon>
        <taxon>Atheliales</taxon>
        <taxon>Atheliaceae</taxon>
        <taxon>Athelia</taxon>
    </lineage>
</organism>
<dbReference type="PANTHER" id="PTHR11365:SF2">
    <property type="entry name" value="5-OXOPROLINASE"/>
    <property type="match status" value="1"/>
</dbReference>
<evidence type="ECO:0000259" key="1">
    <source>
        <dbReference type="Pfam" id="PF05378"/>
    </source>
</evidence>